<gene>
    <name evidence="2" type="ORF">KFK09_026995</name>
</gene>
<dbReference type="AlphaFoldDB" id="A0A8T3A9C5"/>
<dbReference type="GO" id="GO:0003676">
    <property type="term" value="F:nucleic acid binding"/>
    <property type="evidence" value="ECO:0007669"/>
    <property type="project" value="InterPro"/>
</dbReference>
<dbReference type="InterPro" id="IPR025724">
    <property type="entry name" value="GAG-pre-integrase_dom"/>
</dbReference>
<evidence type="ECO:0000313" key="3">
    <source>
        <dbReference type="Proteomes" id="UP000829196"/>
    </source>
</evidence>
<protein>
    <recommendedName>
        <fullName evidence="1">GAG-pre-integrase domain-containing protein</fullName>
    </recommendedName>
</protein>
<dbReference type="SUPFAM" id="SSF53098">
    <property type="entry name" value="Ribonuclease H-like"/>
    <property type="match status" value="1"/>
</dbReference>
<dbReference type="SMR" id="A0A8T3A9C5"/>
<organism evidence="2 3">
    <name type="scientific">Dendrobium nobile</name>
    <name type="common">Orchid</name>
    <dbReference type="NCBI Taxonomy" id="94219"/>
    <lineage>
        <taxon>Eukaryota</taxon>
        <taxon>Viridiplantae</taxon>
        <taxon>Streptophyta</taxon>
        <taxon>Embryophyta</taxon>
        <taxon>Tracheophyta</taxon>
        <taxon>Spermatophyta</taxon>
        <taxon>Magnoliopsida</taxon>
        <taxon>Liliopsida</taxon>
        <taxon>Asparagales</taxon>
        <taxon>Orchidaceae</taxon>
        <taxon>Epidendroideae</taxon>
        <taxon>Malaxideae</taxon>
        <taxon>Dendrobiinae</taxon>
        <taxon>Dendrobium</taxon>
    </lineage>
</organism>
<sequence length="118" mass="13388">MGYINSRLLSNVTQALHTARSISTPWHARLGHPNARKLQHLANTVPDITLSSLNVCVSCNMSKSHKQPFVTSTSVCHKPFELVHSDVWGPAPTPSTQGYRYYVVFIDEFTRFTWLYLL</sequence>
<dbReference type="Proteomes" id="UP000829196">
    <property type="component" value="Unassembled WGS sequence"/>
</dbReference>
<evidence type="ECO:0000313" key="2">
    <source>
        <dbReference type="EMBL" id="KAI0492719.1"/>
    </source>
</evidence>
<feature type="domain" description="GAG-pre-integrase" evidence="1">
    <location>
        <begin position="10"/>
        <end position="64"/>
    </location>
</feature>
<reference evidence="2" key="1">
    <citation type="journal article" date="2022" name="Front. Genet.">
        <title>Chromosome-Scale Assembly of the Dendrobium nobile Genome Provides Insights Into the Molecular Mechanism of the Biosynthesis of the Medicinal Active Ingredient of Dendrobium.</title>
        <authorList>
            <person name="Xu Q."/>
            <person name="Niu S.-C."/>
            <person name="Li K.-L."/>
            <person name="Zheng P.-J."/>
            <person name="Zhang X.-J."/>
            <person name="Jia Y."/>
            <person name="Liu Y."/>
            <person name="Niu Y.-X."/>
            <person name="Yu L.-H."/>
            <person name="Chen D.-F."/>
            <person name="Zhang G.-Q."/>
        </authorList>
    </citation>
    <scope>NUCLEOTIDE SEQUENCE</scope>
    <source>
        <tissue evidence="2">Leaf</tissue>
    </source>
</reference>
<proteinExistence type="predicted"/>
<name>A0A8T3A9C5_DENNO</name>
<dbReference type="InterPro" id="IPR039537">
    <property type="entry name" value="Retrotran_Ty1/copia-like"/>
</dbReference>
<dbReference type="InterPro" id="IPR036397">
    <property type="entry name" value="RNaseH_sf"/>
</dbReference>
<dbReference type="PANTHER" id="PTHR42648">
    <property type="entry name" value="TRANSPOSASE, PUTATIVE-RELATED"/>
    <property type="match status" value="1"/>
</dbReference>
<dbReference type="OrthoDB" id="778489at2759"/>
<dbReference type="EMBL" id="JAGYWB010000018">
    <property type="protein sequence ID" value="KAI0492719.1"/>
    <property type="molecule type" value="Genomic_DNA"/>
</dbReference>
<dbReference type="InterPro" id="IPR012337">
    <property type="entry name" value="RNaseH-like_sf"/>
</dbReference>
<dbReference type="Pfam" id="PF13976">
    <property type="entry name" value="gag_pre-integrs"/>
    <property type="match status" value="1"/>
</dbReference>
<evidence type="ECO:0000259" key="1">
    <source>
        <dbReference type="Pfam" id="PF13976"/>
    </source>
</evidence>
<comment type="caution">
    <text evidence="2">The sequence shown here is derived from an EMBL/GenBank/DDBJ whole genome shotgun (WGS) entry which is preliminary data.</text>
</comment>
<keyword evidence="3" id="KW-1185">Reference proteome</keyword>
<dbReference type="Gene3D" id="3.30.420.10">
    <property type="entry name" value="Ribonuclease H-like superfamily/Ribonuclease H"/>
    <property type="match status" value="1"/>
</dbReference>
<accession>A0A8T3A9C5</accession>
<dbReference type="PANTHER" id="PTHR42648:SF26">
    <property type="entry name" value="INTEGRASE CATALYTIC DOMAIN-CONTAINING PROTEIN"/>
    <property type="match status" value="1"/>
</dbReference>